<gene>
    <name evidence="2" type="ORF">K458DRAFT_389453</name>
</gene>
<feature type="compositionally biased region" description="Basic residues" evidence="1">
    <location>
        <begin position="29"/>
        <end position="41"/>
    </location>
</feature>
<proteinExistence type="predicted"/>
<dbReference type="EMBL" id="MU005582">
    <property type="protein sequence ID" value="KAF2684244.1"/>
    <property type="molecule type" value="Genomic_DNA"/>
</dbReference>
<protein>
    <submittedName>
        <fullName evidence="2">Uncharacterized protein</fullName>
    </submittedName>
</protein>
<dbReference type="OrthoDB" id="5421765at2759"/>
<dbReference type="Proteomes" id="UP000799291">
    <property type="component" value="Unassembled WGS sequence"/>
</dbReference>
<dbReference type="AlphaFoldDB" id="A0A6G1J160"/>
<feature type="region of interest" description="Disordered" evidence="1">
    <location>
        <begin position="29"/>
        <end position="55"/>
    </location>
</feature>
<evidence type="ECO:0000313" key="2">
    <source>
        <dbReference type="EMBL" id="KAF2684244.1"/>
    </source>
</evidence>
<evidence type="ECO:0000313" key="3">
    <source>
        <dbReference type="Proteomes" id="UP000799291"/>
    </source>
</evidence>
<evidence type="ECO:0000256" key="1">
    <source>
        <dbReference type="SAM" id="MobiDB-lite"/>
    </source>
</evidence>
<sequence>MADEHHIPHEPTSDLGRARSHCLNIFRKMKHGKSPQRKRAIRSSQASSPLQSPPLSARLPSIFGTHDALPDAAIWRQFSDVHEAIVTHVERFYATKPVHRSVSPAIIEHASAGITLPRRQIIRLLDEPQTRLATLALCIAWTIRSRSLLLKLGISSSPGNAFSHFDSRTINIERALKDLDPLLTIYASPHGAGRTDGARVEDLRDVLRRGAKFAFTLSSQPSFWKFAWTSDRAIEHGKAEYQHDPEVFIVRWPSLVRVMDGEGVTLEGECDGIVIGKQVHLEDFSA</sequence>
<organism evidence="2 3">
    <name type="scientific">Lentithecium fluviatile CBS 122367</name>
    <dbReference type="NCBI Taxonomy" id="1168545"/>
    <lineage>
        <taxon>Eukaryota</taxon>
        <taxon>Fungi</taxon>
        <taxon>Dikarya</taxon>
        <taxon>Ascomycota</taxon>
        <taxon>Pezizomycotina</taxon>
        <taxon>Dothideomycetes</taxon>
        <taxon>Pleosporomycetidae</taxon>
        <taxon>Pleosporales</taxon>
        <taxon>Massarineae</taxon>
        <taxon>Lentitheciaceae</taxon>
        <taxon>Lentithecium</taxon>
    </lineage>
</organism>
<accession>A0A6G1J160</accession>
<keyword evidence="3" id="KW-1185">Reference proteome</keyword>
<name>A0A6G1J160_9PLEO</name>
<reference evidence="2" key="1">
    <citation type="journal article" date="2020" name="Stud. Mycol.">
        <title>101 Dothideomycetes genomes: a test case for predicting lifestyles and emergence of pathogens.</title>
        <authorList>
            <person name="Haridas S."/>
            <person name="Albert R."/>
            <person name="Binder M."/>
            <person name="Bloem J."/>
            <person name="Labutti K."/>
            <person name="Salamov A."/>
            <person name="Andreopoulos B."/>
            <person name="Baker S."/>
            <person name="Barry K."/>
            <person name="Bills G."/>
            <person name="Bluhm B."/>
            <person name="Cannon C."/>
            <person name="Castanera R."/>
            <person name="Culley D."/>
            <person name="Daum C."/>
            <person name="Ezra D."/>
            <person name="Gonzalez J."/>
            <person name="Henrissat B."/>
            <person name="Kuo A."/>
            <person name="Liang C."/>
            <person name="Lipzen A."/>
            <person name="Lutzoni F."/>
            <person name="Magnuson J."/>
            <person name="Mondo S."/>
            <person name="Nolan M."/>
            <person name="Ohm R."/>
            <person name="Pangilinan J."/>
            <person name="Park H.-J."/>
            <person name="Ramirez L."/>
            <person name="Alfaro M."/>
            <person name="Sun H."/>
            <person name="Tritt A."/>
            <person name="Yoshinaga Y."/>
            <person name="Zwiers L.-H."/>
            <person name="Turgeon B."/>
            <person name="Goodwin S."/>
            <person name="Spatafora J."/>
            <person name="Crous P."/>
            <person name="Grigoriev I."/>
        </authorList>
    </citation>
    <scope>NUCLEOTIDE SEQUENCE</scope>
    <source>
        <strain evidence="2">CBS 122367</strain>
    </source>
</reference>
<feature type="compositionally biased region" description="Low complexity" evidence="1">
    <location>
        <begin position="42"/>
        <end position="55"/>
    </location>
</feature>